<keyword evidence="1" id="KW-0812">Transmembrane</keyword>
<name>A0A1V3ST91_9BACT</name>
<sequence>MVVRNGSGQAVRRVLLCPTKVPALNDHLPLSIPPGEPDSFPLRLVRANLKNPFPLIAFILAILVWGSVAFENLPRDVFPRIPIPVVMVATFYPGMNATQVERNITSLMERQFTMAGDVESIHSRSLNGISLIKVIFHSRVPINEAVSEISELSLSLLSTLPPGTLPPMIISYSFSNVPVCHVLLTSDSLSQSRLYDIAANILRPQLGGIAGVSAPPIFGGKVRQISLYLHPDQLINRHLTPLDIVNAIYRQNILIPTGNIRIGTLNYFTRFNSQVPDLAGIRDIPVTLSHRVPVFVKDIADVEDSFAPQENLVLVDRKPSVVLPIYREAGYSALSVVETIRKSLPLLDKIPREVKMTVLFDQTLYIREALSSLLRETLLGILASALFIFLILGDLRLGILAVLALPMTYLAVLIFLRVTGETVNIMTLGGLAIAVGPMIDHLVLVIESLKSHALSVEEPPDGLVRGIAPVLTPTIIATLAMISVFVPLFFLTGLVHDLFKPLAVSVIGANLFSLILSVTLLPWLVYLSIRYLPRKIHQQTTRNVSRMEKAFDLYRNRLGRLLEHPVLLLSSVSLIIGLCLSAFYFIRINLYPGIDSGQFRIYVHFPAGNRLSRSKAEASRIDQLIRQELPPGAVDSIVSNIGIKAGWSSMFNPNAGTDTAIVDVALISRSRRNWSTSDAIIRLKKALRNRFPSSIFIFKPAGIIEDLISRGRMAPITVEIHGDNLAQNLLFAKRLAHAIRDLPGVVSSNVFQRSHYPILDIQVDRVLSDIVGTDVSEVSRNVLVALNSNNQIHPVPWIDPSTGFFYFLSVLYPTEFFQRMDDLNNLAVAHTRGRHITLLGELARIHHADEPEEITHDRLDRAIDILVIPSPGRSITVSSHIGRLIRTIPQPYGIHARFVGMTRHIRSSFSGMRSGMVLAIFFLFLLLMVFYRSFLAPAVILGVVPLSVGGSVFLLWVTRSSLNLVSMMGILMTVGIATSNSILLLNRYLELERRGLSLQEAILTGSRERIRPVIITSFSAIFAMVPVSFSWWTGSDNTIPLARAVIGGLGIATPLTLVVIPVIWHQVRKPRPPVLPQRTNNA</sequence>
<feature type="transmembrane region" description="Helical" evidence="1">
    <location>
        <begin position="566"/>
        <end position="586"/>
    </location>
</feature>
<feature type="transmembrane region" description="Helical" evidence="1">
    <location>
        <begin position="964"/>
        <end position="989"/>
    </location>
</feature>
<feature type="transmembrane region" description="Helical" evidence="1">
    <location>
        <begin position="399"/>
        <end position="419"/>
    </location>
</feature>
<proteinExistence type="predicted"/>
<dbReference type="SUPFAM" id="SSF82693">
    <property type="entry name" value="Multidrug efflux transporter AcrB pore domain, PN1, PN2, PC1 and PC2 subdomains"/>
    <property type="match status" value="2"/>
</dbReference>
<feature type="transmembrane region" description="Helical" evidence="1">
    <location>
        <begin position="52"/>
        <end position="70"/>
    </location>
</feature>
<comment type="caution">
    <text evidence="2">The sequence shown here is derived from an EMBL/GenBank/DDBJ whole genome shotgun (WGS) entry which is preliminary data.</text>
</comment>
<dbReference type="PRINTS" id="PR00702">
    <property type="entry name" value="ACRIFLAVINRP"/>
</dbReference>
<dbReference type="Gene3D" id="1.20.1640.10">
    <property type="entry name" value="Multidrug efflux transporter AcrB transmembrane domain"/>
    <property type="match status" value="2"/>
</dbReference>
<feature type="transmembrane region" description="Helical" evidence="1">
    <location>
        <begin position="911"/>
        <end position="931"/>
    </location>
</feature>
<dbReference type="SUPFAM" id="SSF82714">
    <property type="entry name" value="Multidrug efflux transporter AcrB TolC docking domain, DN and DC subdomains"/>
    <property type="match status" value="1"/>
</dbReference>
<gene>
    <name evidence="2" type="ORF">BOX24_12015</name>
</gene>
<dbReference type="Gene3D" id="3.30.70.1430">
    <property type="entry name" value="Multidrug efflux transporter AcrB pore domain"/>
    <property type="match status" value="2"/>
</dbReference>
<accession>A0A1V3ST91</accession>
<dbReference type="GO" id="GO:0005886">
    <property type="term" value="C:plasma membrane"/>
    <property type="evidence" value="ECO:0007669"/>
    <property type="project" value="TreeGrafter"/>
</dbReference>
<feature type="transmembrane region" description="Helical" evidence="1">
    <location>
        <begin position="938"/>
        <end position="958"/>
    </location>
</feature>
<protein>
    <submittedName>
        <fullName evidence="2">Efflux transporter periplasmic adaptor subunit</fullName>
    </submittedName>
</protein>
<dbReference type="InterPro" id="IPR027463">
    <property type="entry name" value="AcrB_DN_DC_subdom"/>
</dbReference>
<organism evidence="2 3">
    <name type="scientific">Leptospirillum ferriphilum</name>
    <dbReference type="NCBI Taxonomy" id="178606"/>
    <lineage>
        <taxon>Bacteria</taxon>
        <taxon>Pseudomonadati</taxon>
        <taxon>Nitrospirota</taxon>
        <taxon>Nitrospiria</taxon>
        <taxon>Nitrospirales</taxon>
        <taxon>Nitrospiraceae</taxon>
        <taxon>Leptospirillum</taxon>
    </lineage>
</organism>
<dbReference type="EMBL" id="MPOJ01000030">
    <property type="protein sequence ID" value="OOH69763.1"/>
    <property type="molecule type" value="Genomic_DNA"/>
</dbReference>
<feature type="transmembrane region" description="Helical" evidence="1">
    <location>
        <begin position="1010"/>
        <end position="1032"/>
    </location>
</feature>
<feature type="transmembrane region" description="Helical" evidence="1">
    <location>
        <begin position="1044"/>
        <end position="1064"/>
    </location>
</feature>
<dbReference type="PANTHER" id="PTHR32063:SF8">
    <property type="entry name" value="CATION EFFLUX PROTEIN"/>
    <property type="match status" value="1"/>
</dbReference>
<dbReference type="Gene3D" id="3.30.70.1440">
    <property type="entry name" value="Multidrug efflux transporter AcrB pore domain"/>
    <property type="match status" value="1"/>
</dbReference>
<dbReference type="PANTHER" id="PTHR32063">
    <property type="match status" value="1"/>
</dbReference>
<feature type="transmembrane region" description="Helical" evidence="1">
    <location>
        <begin position="467"/>
        <end position="490"/>
    </location>
</feature>
<evidence type="ECO:0000256" key="1">
    <source>
        <dbReference type="SAM" id="Phobius"/>
    </source>
</evidence>
<dbReference type="GO" id="GO:0042910">
    <property type="term" value="F:xenobiotic transmembrane transporter activity"/>
    <property type="evidence" value="ECO:0007669"/>
    <property type="project" value="TreeGrafter"/>
</dbReference>
<evidence type="ECO:0000313" key="2">
    <source>
        <dbReference type="EMBL" id="OOH69763.1"/>
    </source>
</evidence>
<dbReference type="Gene3D" id="3.30.2090.10">
    <property type="entry name" value="Multidrug efflux transporter AcrB TolC docking domain, DN and DC subdomains"/>
    <property type="match status" value="2"/>
</dbReference>
<dbReference type="OMA" id="IGIKAGW"/>
<feature type="transmembrane region" description="Helical" evidence="1">
    <location>
        <begin position="373"/>
        <end position="392"/>
    </location>
</feature>
<feature type="transmembrane region" description="Helical" evidence="1">
    <location>
        <begin position="502"/>
        <end position="527"/>
    </location>
</feature>
<feature type="transmembrane region" description="Helical" evidence="1">
    <location>
        <begin position="425"/>
        <end position="446"/>
    </location>
</feature>
<reference evidence="2 3" key="1">
    <citation type="submission" date="2016-11" db="EMBL/GenBank/DDBJ databases">
        <title>Comparative genomics of co-occurring bacteria in distinct bioleaching systems unravels niche-specific adaptation.</title>
        <authorList>
            <person name="Zhang X."/>
            <person name="Liu X."/>
            <person name="Yin H."/>
        </authorList>
    </citation>
    <scope>NUCLEOTIDE SEQUENCE [LARGE SCALE GENOMIC DNA]</scope>
    <source>
        <strain evidence="2 3">DX</strain>
    </source>
</reference>
<dbReference type="Proteomes" id="UP000188586">
    <property type="component" value="Unassembled WGS sequence"/>
</dbReference>
<dbReference type="Pfam" id="PF00873">
    <property type="entry name" value="ACR_tran"/>
    <property type="match status" value="1"/>
</dbReference>
<dbReference type="SUPFAM" id="SSF82866">
    <property type="entry name" value="Multidrug efflux transporter AcrB transmembrane domain"/>
    <property type="match status" value="2"/>
</dbReference>
<evidence type="ECO:0000313" key="3">
    <source>
        <dbReference type="Proteomes" id="UP000188586"/>
    </source>
</evidence>
<dbReference type="InterPro" id="IPR001036">
    <property type="entry name" value="Acrflvin-R"/>
</dbReference>
<keyword evidence="1" id="KW-0472">Membrane</keyword>
<keyword evidence="1" id="KW-1133">Transmembrane helix</keyword>
<dbReference type="Gene3D" id="3.30.70.1320">
    <property type="entry name" value="Multidrug efflux transporter AcrB pore domain like"/>
    <property type="match status" value="1"/>
</dbReference>
<dbReference type="AlphaFoldDB" id="A0A1V3ST91"/>